<proteinExistence type="predicted"/>
<reference evidence="1 2" key="1">
    <citation type="submission" date="2019-03" db="EMBL/GenBank/DDBJ databases">
        <title>Genomic Encyclopedia of Type Strains, Phase IV (KMG-IV): sequencing the most valuable type-strain genomes for metagenomic binning, comparative biology and taxonomic classification.</title>
        <authorList>
            <person name="Goeker M."/>
        </authorList>
    </citation>
    <scope>NUCLEOTIDE SEQUENCE [LARGE SCALE GENOMIC DNA]</scope>
    <source>
        <strain evidence="1 2">DSM 44496</strain>
    </source>
</reference>
<sequence length="119" mass="12917">MKPQPIPLLEAAMKPLRHPFRDLEDTEIMSSPTSLHDDVIAYAATRTVDSPEKVSEAVEALVEGCQERARTAAAEETTLTGSIFAPTVVGIDHTIVPTLATTIEYLVSVVVTIEFRAIL</sequence>
<dbReference type="Proteomes" id="UP000295087">
    <property type="component" value="Unassembled WGS sequence"/>
</dbReference>
<organism evidence="1 2">
    <name type="scientific">Nocardia ignorata</name>
    <dbReference type="NCBI Taxonomy" id="145285"/>
    <lineage>
        <taxon>Bacteria</taxon>
        <taxon>Bacillati</taxon>
        <taxon>Actinomycetota</taxon>
        <taxon>Actinomycetes</taxon>
        <taxon>Mycobacteriales</taxon>
        <taxon>Nocardiaceae</taxon>
        <taxon>Nocardia</taxon>
    </lineage>
</organism>
<keyword evidence="2" id="KW-1185">Reference proteome</keyword>
<comment type="caution">
    <text evidence="1">The sequence shown here is derived from an EMBL/GenBank/DDBJ whole genome shotgun (WGS) entry which is preliminary data.</text>
</comment>
<evidence type="ECO:0000313" key="1">
    <source>
        <dbReference type="EMBL" id="TDP38552.1"/>
    </source>
</evidence>
<evidence type="ECO:0000313" key="2">
    <source>
        <dbReference type="Proteomes" id="UP000295087"/>
    </source>
</evidence>
<accession>A0A4V3CPR0</accession>
<name>A0A4V3CPR0_NOCIG</name>
<gene>
    <name evidence="1" type="ORF">DFR75_103209</name>
</gene>
<dbReference type="EMBL" id="SNXK01000003">
    <property type="protein sequence ID" value="TDP38552.1"/>
    <property type="molecule type" value="Genomic_DNA"/>
</dbReference>
<dbReference type="AlphaFoldDB" id="A0A4V3CPR0"/>
<protein>
    <submittedName>
        <fullName evidence="1">Uncharacterized protein</fullName>
    </submittedName>
</protein>